<gene>
    <name evidence="2" type="ORF">GW534_03995</name>
</gene>
<proteinExistence type="predicted"/>
<keyword evidence="3" id="KW-1185">Reference proteome</keyword>
<dbReference type="EMBL" id="JAACYS010000011">
    <property type="protein sequence ID" value="NCU16933.1"/>
    <property type="molecule type" value="Genomic_DNA"/>
</dbReference>
<evidence type="ECO:0000313" key="2">
    <source>
        <dbReference type="EMBL" id="NCU16933.1"/>
    </source>
</evidence>
<organism evidence="2 3">
    <name type="scientific">Pallidibacillus pasinlerensis</name>
    <dbReference type="NCBI Taxonomy" id="2703818"/>
    <lineage>
        <taxon>Bacteria</taxon>
        <taxon>Bacillati</taxon>
        <taxon>Bacillota</taxon>
        <taxon>Bacilli</taxon>
        <taxon>Bacillales</taxon>
        <taxon>Bacillaceae</taxon>
        <taxon>Pallidibacillus</taxon>
    </lineage>
</organism>
<protein>
    <recommendedName>
        <fullName evidence="4">SPOR domain-containing protein</fullName>
    </recommendedName>
</protein>
<keyword evidence="1" id="KW-1133">Transmembrane helix</keyword>
<evidence type="ECO:0000313" key="3">
    <source>
        <dbReference type="Proteomes" id="UP000743899"/>
    </source>
</evidence>
<accession>A0ABX0A0L1</accession>
<dbReference type="Proteomes" id="UP000743899">
    <property type="component" value="Unassembled WGS sequence"/>
</dbReference>
<sequence length="320" mass="36034">MGTNRDNKIKIKINGEEKAYQEKKDNLIVHDWKSKREVAAAEEKSTNIRSAFDIIKKKQKRKSVIQRNRPKIYTRSDKQSPIVLTISIISAIAIGVLIGIILLNLMMKNPTEENVSTANANTTVTAGTGSESVLLPSTELYILQQGVYQNEESVQQLESQLASTGLPFAYVKDGDKYRVFVAVTDGTDSGKLFKESSFFKQNFAETFPTAVAVPEKSISNLTTDEKNFLELAYPLYEKLVKESSTAFLQGDTYSIPKDFAQQEIEQIKGLKIQQKPIQDLQLSLMKAYDELVGFFDSKSNDQWLNVQSHLLSFVANYFTM</sequence>
<dbReference type="InterPro" id="IPR036680">
    <property type="entry name" value="SPOR-like_sf"/>
</dbReference>
<evidence type="ECO:0008006" key="4">
    <source>
        <dbReference type="Google" id="ProtNLM"/>
    </source>
</evidence>
<name>A0ABX0A0L1_9BACI</name>
<reference evidence="2 3" key="1">
    <citation type="submission" date="2020-01" db="EMBL/GenBank/DDBJ databases">
        <title>A novel Bacillus sp. from Pasinler.</title>
        <authorList>
            <person name="Adiguzel A."/>
            <person name="Ay H."/>
            <person name="Baltaci M.O."/>
        </authorList>
    </citation>
    <scope>NUCLEOTIDE SEQUENCE [LARGE SCALE GENOMIC DNA]</scope>
    <source>
        <strain evidence="2 3">P1</strain>
    </source>
</reference>
<evidence type="ECO:0000256" key="1">
    <source>
        <dbReference type="SAM" id="Phobius"/>
    </source>
</evidence>
<dbReference type="RefSeq" id="WP_161919770.1">
    <property type="nucleotide sequence ID" value="NZ_JAACYS010000011.1"/>
</dbReference>
<comment type="caution">
    <text evidence="2">The sequence shown here is derived from an EMBL/GenBank/DDBJ whole genome shotgun (WGS) entry which is preliminary data.</text>
</comment>
<dbReference type="SUPFAM" id="SSF110997">
    <property type="entry name" value="Sporulation related repeat"/>
    <property type="match status" value="1"/>
</dbReference>
<keyword evidence="1" id="KW-0812">Transmembrane</keyword>
<feature type="transmembrane region" description="Helical" evidence="1">
    <location>
        <begin position="82"/>
        <end position="107"/>
    </location>
</feature>
<keyword evidence="1" id="KW-0472">Membrane</keyword>